<gene>
    <name evidence="1" type="ORF">QFC21_004194</name>
</gene>
<reference evidence="1" key="1">
    <citation type="submission" date="2023-04" db="EMBL/GenBank/DDBJ databases">
        <title>Draft Genome sequencing of Naganishia species isolated from polar environments using Oxford Nanopore Technology.</title>
        <authorList>
            <person name="Leo P."/>
            <person name="Venkateswaran K."/>
        </authorList>
    </citation>
    <scope>NUCLEOTIDE SEQUENCE</scope>
    <source>
        <strain evidence="1">MNA-CCFEE 5423</strain>
    </source>
</reference>
<sequence length="296" mass="30506">MPGATTLPVAPAINAVKTTAAVAPTISAANAQSGERSSDPSLSAASTESSSGSGKAIPPSLNPAGGNGGTGSYSGPSGIKAPHYVIYSDADLKDAFPTAEQLGGFNRFLLCFWMVLTPGADGDPPQSLSPYDNAKKWAKMDKTKRSALKSSYKAANIALMVSAFGDRGEEGFCPRSPYALVADIQDSHSDLPMAKPAVAIQFYNDGAAYGSCDALLTRDPSQGGTSLGEIATKAGIKPEKLVIGKPLRATLDAGSGWMDHALLATCYETATVGGVMFWQWLPGTTLAVDALKLITG</sequence>
<accession>A0ACC2VJJ5</accession>
<proteinExistence type="predicted"/>
<name>A0ACC2VJJ5_9TREE</name>
<organism evidence="1 2">
    <name type="scientific">Naganishia friedmannii</name>
    <dbReference type="NCBI Taxonomy" id="89922"/>
    <lineage>
        <taxon>Eukaryota</taxon>
        <taxon>Fungi</taxon>
        <taxon>Dikarya</taxon>
        <taxon>Basidiomycota</taxon>
        <taxon>Agaricomycotina</taxon>
        <taxon>Tremellomycetes</taxon>
        <taxon>Filobasidiales</taxon>
        <taxon>Filobasidiaceae</taxon>
        <taxon>Naganishia</taxon>
    </lineage>
</organism>
<evidence type="ECO:0000313" key="2">
    <source>
        <dbReference type="Proteomes" id="UP001227268"/>
    </source>
</evidence>
<dbReference type="Proteomes" id="UP001227268">
    <property type="component" value="Unassembled WGS sequence"/>
</dbReference>
<keyword evidence="2" id="KW-1185">Reference proteome</keyword>
<comment type="caution">
    <text evidence="1">The sequence shown here is derived from an EMBL/GenBank/DDBJ whole genome shotgun (WGS) entry which is preliminary data.</text>
</comment>
<dbReference type="EMBL" id="JASBWT010000013">
    <property type="protein sequence ID" value="KAJ9099313.1"/>
    <property type="molecule type" value="Genomic_DNA"/>
</dbReference>
<protein>
    <submittedName>
        <fullName evidence="1">Uncharacterized protein</fullName>
    </submittedName>
</protein>
<evidence type="ECO:0000313" key="1">
    <source>
        <dbReference type="EMBL" id="KAJ9099313.1"/>
    </source>
</evidence>